<evidence type="ECO:0000313" key="2">
    <source>
        <dbReference type="EMBL" id="TDC29577.1"/>
    </source>
</evidence>
<gene>
    <name evidence="2" type="ORF">E1261_15285</name>
</gene>
<keyword evidence="1" id="KW-0812">Transmembrane</keyword>
<dbReference type="EMBL" id="SMKA01000057">
    <property type="protein sequence ID" value="TDC29577.1"/>
    <property type="molecule type" value="Genomic_DNA"/>
</dbReference>
<reference evidence="2 3" key="1">
    <citation type="submission" date="2019-03" db="EMBL/GenBank/DDBJ databases">
        <title>Draft genome sequences of novel Actinobacteria.</title>
        <authorList>
            <person name="Sahin N."/>
            <person name="Ay H."/>
            <person name="Saygin H."/>
        </authorList>
    </citation>
    <scope>NUCLEOTIDE SEQUENCE [LARGE SCALE GENOMIC DNA]</scope>
    <source>
        <strain evidence="2 3">JCM 30547</strain>
    </source>
</reference>
<dbReference type="Proteomes" id="UP000295075">
    <property type="component" value="Unassembled WGS sequence"/>
</dbReference>
<dbReference type="OrthoDB" id="3699588at2"/>
<dbReference type="AlphaFoldDB" id="A0A4R4Q3H2"/>
<feature type="transmembrane region" description="Helical" evidence="1">
    <location>
        <begin position="31"/>
        <end position="53"/>
    </location>
</feature>
<comment type="caution">
    <text evidence="2">The sequence shown here is derived from an EMBL/GenBank/DDBJ whole genome shotgun (WGS) entry which is preliminary data.</text>
</comment>
<name>A0A4R4Q3H2_9ACTN</name>
<sequence length="190" mass="20340">MNTFEDKLLTELRTVVAERPVDIRRKRPKRVLVGIAACLTLAAGTAVAVPVLGSSSPAYAVTTQPDGTVQVKIYRLQEAKELEKRLKAAGVPAEVNFLPKGQTCRRTPGGKPPAGDRAGLGIVVKRDDRAATMVLHPADYRGNTLLLEGSGSVPTDRYDSPTFSLVSRVRTGTFGPCVPVDAVKLPVPLR</sequence>
<evidence type="ECO:0000256" key="1">
    <source>
        <dbReference type="SAM" id="Phobius"/>
    </source>
</evidence>
<keyword evidence="3" id="KW-1185">Reference proteome</keyword>
<protein>
    <submittedName>
        <fullName evidence="2">Uncharacterized protein</fullName>
    </submittedName>
</protein>
<keyword evidence="1" id="KW-1133">Transmembrane helix</keyword>
<proteinExistence type="predicted"/>
<accession>A0A4R4Q3H2</accession>
<dbReference type="RefSeq" id="WP_132407106.1">
    <property type="nucleotide sequence ID" value="NZ_SMKA01000057.1"/>
</dbReference>
<keyword evidence="1" id="KW-0472">Membrane</keyword>
<organism evidence="2 3">
    <name type="scientific">Kribbella albertanoniae</name>
    <dbReference type="NCBI Taxonomy" id="1266829"/>
    <lineage>
        <taxon>Bacteria</taxon>
        <taxon>Bacillati</taxon>
        <taxon>Actinomycetota</taxon>
        <taxon>Actinomycetes</taxon>
        <taxon>Propionibacteriales</taxon>
        <taxon>Kribbellaceae</taxon>
        <taxon>Kribbella</taxon>
    </lineage>
</organism>
<evidence type="ECO:0000313" key="3">
    <source>
        <dbReference type="Proteomes" id="UP000295075"/>
    </source>
</evidence>